<keyword evidence="1" id="KW-0805">Transcription regulation</keyword>
<dbReference type="PANTHER" id="PTHR31719">
    <property type="entry name" value="NAC TRANSCRIPTION FACTOR 56"/>
    <property type="match status" value="1"/>
</dbReference>
<feature type="domain" description="NAC" evidence="5">
    <location>
        <begin position="12"/>
        <end position="165"/>
    </location>
</feature>
<protein>
    <recommendedName>
        <fullName evidence="5">NAC domain-containing protein</fullName>
    </recommendedName>
</protein>
<comment type="caution">
    <text evidence="6">The sequence shown here is derived from an EMBL/GenBank/DDBJ whole genome shotgun (WGS) entry which is preliminary data.</text>
</comment>
<evidence type="ECO:0000256" key="2">
    <source>
        <dbReference type="ARBA" id="ARBA00023125"/>
    </source>
</evidence>
<dbReference type="PANTHER" id="PTHR31719:SF148">
    <property type="entry name" value="NAC TRANSCRIPTION FACTOR 25"/>
    <property type="match status" value="1"/>
</dbReference>
<dbReference type="InterPro" id="IPR003441">
    <property type="entry name" value="NAC-dom"/>
</dbReference>
<evidence type="ECO:0000256" key="3">
    <source>
        <dbReference type="ARBA" id="ARBA00023163"/>
    </source>
</evidence>
<gene>
    <name evidence="6" type="ORF">Dsin_015305</name>
</gene>
<dbReference type="GO" id="GO:0048731">
    <property type="term" value="P:system development"/>
    <property type="evidence" value="ECO:0007669"/>
    <property type="project" value="TreeGrafter"/>
</dbReference>
<dbReference type="Gene3D" id="2.170.150.80">
    <property type="entry name" value="NAC domain"/>
    <property type="match status" value="1"/>
</dbReference>
<dbReference type="Proteomes" id="UP001281410">
    <property type="component" value="Unassembled WGS sequence"/>
</dbReference>
<evidence type="ECO:0000313" key="6">
    <source>
        <dbReference type="EMBL" id="KAK3210599.1"/>
    </source>
</evidence>
<dbReference type="AlphaFoldDB" id="A0AAE0ABA3"/>
<dbReference type="Pfam" id="PF02365">
    <property type="entry name" value="NAM"/>
    <property type="match status" value="1"/>
</dbReference>
<dbReference type="InterPro" id="IPR036093">
    <property type="entry name" value="NAC_dom_sf"/>
</dbReference>
<keyword evidence="3" id="KW-0804">Transcription</keyword>
<dbReference type="PROSITE" id="PS51005">
    <property type="entry name" value="NAC"/>
    <property type="match status" value="1"/>
</dbReference>
<reference evidence="6" key="1">
    <citation type="journal article" date="2023" name="Plant J.">
        <title>Genome sequences and population genomics provide insights into the demographic history, inbreeding, and mutation load of two 'living fossil' tree species of Dipteronia.</title>
        <authorList>
            <person name="Feng Y."/>
            <person name="Comes H.P."/>
            <person name="Chen J."/>
            <person name="Zhu S."/>
            <person name="Lu R."/>
            <person name="Zhang X."/>
            <person name="Li P."/>
            <person name="Qiu J."/>
            <person name="Olsen K.M."/>
            <person name="Qiu Y."/>
        </authorList>
    </citation>
    <scope>NUCLEOTIDE SEQUENCE</scope>
    <source>
        <strain evidence="6">NBL</strain>
    </source>
</reference>
<organism evidence="6 7">
    <name type="scientific">Dipteronia sinensis</name>
    <dbReference type="NCBI Taxonomy" id="43782"/>
    <lineage>
        <taxon>Eukaryota</taxon>
        <taxon>Viridiplantae</taxon>
        <taxon>Streptophyta</taxon>
        <taxon>Embryophyta</taxon>
        <taxon>Tracheophyta</taxon>
        <taxon>Spermatophyta</taxon>
        <taxon>Magnoliopsida</taxon>
        <taxon>eudicotyledons</taxon>
        <taxon>Gunneridae</taxon>
        <taxon>Pentapetalae</taxon>
        <taxon>rosids</taxon>
        <taxon>malvids</taxon>
        <taxon>Sapindales</taxon>
        <taxon>Sapindaceae</taxon>
        <taxon>Hippocastanoideae</taxon>
        <taxon>Acereae</taxon>
        <taxon>Dipteronia</taxon>
    </lineage>
</organism>
<evidence type="ECO:0000313" key="7">
    <source>
        <dbReference type="Proteomes" id="UP001281410"/>
    </source>
</evidence>
<keyword evidence="4" id="KW-0539">Nucleus</keyword>
<keyword evidence="7" id="KW-1185">Reference proteome</keyword>
<dbReference type="GO" id="GO:0003677">
    <property type="term" value="F:DNA binding"/>
    <property type="evidence" value="ECO:0007669"/>
    <property type="project" value="UniProtKB-KW"/>
</dbReference>
<keyword evidence="2" id="KW-0238">DNA-binding</keyword>
<accession>A0AAE0ABA3</accession>
<dbReference type="EMBL" id="JANJYJ010000005">
    <property type="protein sequence ID" value="KAK3210599.1"/>
    <property type="molecule type" value="Genomic_DNA"/>
</dbReference>
<dbReference type="GO" id="GO:0006355">
    <property type="term" value="P:regulation of DNA-templated transcription"/>
    <property type="evidence" value="ECO:0007669"/>
    <property type="project" value="InterPro"/>
</dbReference>
<evidence type="ECO:0000259" key="5">
    <source>
        <dbReference type="PROSITE" id="PS51005"/>
    </source>
</evidence>
<proteinExistence type="predicted"/>
<sequence length="166" mass="19458">MKNISRFPNAGLPFGYRFFPTGEELILDYLFPKVHGNPLPCPTAVIDCDIYGGDIRAWKCLFEESEEEEEEDTLYFFAKLKKKKKKSEKRVTSYGAWRSRGSEKKIYLDGNERLHVGSHRRFSLKPKTGVEITGRWVMHEYQLDGCLPDQNDNKYTYVICKIKKYE</sequence>
<evidence type="ECO:0000256" key="4">
    <source>
        <dbReference type="ARBA" id="ARBA00023242"/>
    </source>
</evidence>
<name>A0AAE0ABA3_9ROSI</name>
<evidence type="ECO:0000256" key="1">
    <source>
        <dbReference type="ARBA" id="ARBA00023015"/>
    </source>
</evidence>
<dbReference type="SUPFAM" id="SSF101941">
    <property type="entry name" value="NAC domain"/>
    <property type="match status" value="1"/>
</dbReference>